<evidence type="ECO:0000313" key="5">
    <source>
        <dbReference type="Proteomes" id="UP000503018"/>
    </source>
</evidence>
<feature type="chain" id="PRO_5027071975" evidence="2">
    <location>
        <begin position="18"/>
        <end position="490"/>
    </location>
</feature>
<dbReference type="PROSITE" id="PS50106">
    <property type="entry name" value="PDZ"/>
    <property type="match status" value="1"/>
</dbReference>
<dbReference type="Gene3D" id="2.30.42.10">
    <property type="match status" value="1"/>
</dbReference>
<evidence type="ECO:0000259" key="3">
    <source>
        <dbReference type="PROSITE" id="PS50106"/>
    </source>
</evidence>
<dbReference type="Proteomes" id="UP000503018">
    <property type="component" value="Chromosome"/>
</dbReference>
<feature type="signal peptide" evidence="2">
    <location>
        <begin position="1"/>
        <end position="17"/>
    </location>
</feature>
<dbReference type="CDD" id="cd07561">
    <property type="entry name" value="Peptidase_S41_CPP_like"/>
    <property type="match status" value="1"/>
</dbReference>
<sequence length="490" mass="50427">MRKFVAYPVIASLLLTACGGGGTSSSGGTGGGSGGGSSGGTSTGCSLRERQDWALATLREWYLFPDELATNVNPGNHATVQDYIDALTAPARTSGKDRFFTYITSIQEENAFLASGSSAGFGIRLTYDNAARRVFITEAFEGAPALAAGIDRGDEIVAIGTSIATLRPVSEIMAAEGAGGVTNALGPSTAGTTRALRVSGPSGSRELTLAKADYSLSPVSNRYGARILDDGGKRIGYLNFRTFISAGDQQLRDAFASFRAQGITEFVIDLRYNGGGLVSTAGLFGDLLGGARSNADVFSRTTFRPEKSSSDSVDYFAPQSQSVSPVKIAFIGTGATASASELVINGMVPFFNSANLALIGGNTYGKPVGQVAIDRSACDDRLRVVAFATANGAGNAAYYNGLASSVGTSCRAADDYTLPLGDLREASIRQAVDFLGGRSCTAIAAGTGGDTAIAPGTPSGQFAVDAIISEPEPLIPARPTPAQREVPGLF</sequence>
<feature type="compositionally biased region" description="Gly residues" evidence="1">
    <location>
        <begin position="25"/>
        <end position="42"/>
    </location>
</feature>
<keyword evidence="5" id="KW-1185">Reference proteome</keyword>
<dbReference type="PANTHER" id="PTHR32060">
    <property type="entry name" value="TAIL-SPECIFIC PROTEASE"/>
    <property type="match status" value="1"/>
</dbReference>
<dbReference type="EMBL" id="CP053015">
    <property type="protein sequence ID" value="QJQ31066.1"/>
    <property type="molecule type" value="Genomic_DNA"/>
</dbReference>
<reference evidence="4 5" key="1">
    <citation type="submission" date="2020-01" db="EMBL/GenBank/DDBJ databases">
        <title>Sphingomonas sp. strain CSW-10.</title>
        <authorList>
            <person name="Chen W.-M."/>
        </authorList>
    </citation>
    <scope>NUCLEOTIDE SEQUENCE [LARGE SCALE GENOMIC DNA]</scope>
    <source>
        <strain evidence="4 5">CSW-10</strain>
    </source>
</reference>
<dbReference type="PANTHER" id="PTHR32060:SF30">
    <property type="entry name" value="CARBOXY-TERMINAL PROCESSING PROTEASE CTPA"/>
    <property type="match status" value="1"/>
</dbReference>
<evidence type="ECO:0000256" key="2">
    <source>
        <dbReference type="SAM" id="SignalP"/>
    </source>
</evidence>
<accession>A0A6M4AQT7</accession>
<dbReference type="AlphaFoldDB" id="A0A6M4AQT7"/>
<keyword evidence="2" id="KW-0732">Signal</keyword>
<dbReference type="GO" id="GO:0007165">
    <property type="term" value="P:signal transduction"/>
    <property type="evidence" value="ECO:0007669"/>
    <property type="project" value="TreeGrafter"/>
</dbReference>
<dbReference type="Gene3D" id="3.30.750.170">
    <property type="match status" value="1"/>
</dbReference>
<dbReference type="InterPro" id="IPR036034">
    <property type="entry name" value="PDZ_sf"/>
</dbReference>
<dbReference type="GO" id="GO:0008236">
    <property type="term" value="F:serine-type peptidase activity"/>
    <property type="evidence" value="ECO:0007669"/>
    <property type="project" value="InterPro"/>
</dbReference>
<dbReference type="Gene3D" id="3.90.226.10">
    <property type="entry name" value="2-enoyl-CoA Hydratase, Chain A, domain 1"/>
    <property type="match status" value="1"/>
</dbReference>
<dbReference type="InterPro" id="IPR005151">
    <property type="entry name" value="Tail-specific_protease"/>
</dbReference>
<dbReference type="Pfam" id="PF03572">
    <property type="entry name" value="Peptidase_S41"/>
    <property type="match status" value="1"/>
</dbReference>
<dbReference type="InterPro" id="IPR001478">
    <property type="entry name" value="PDZ"/>
</dbReference>
<dbReference type="PROSITE" id="PS51257">
    <property type="entry name" value="PROKAR_LIPOPROTEIN"/>
    <property type="match status" value="1"/>
</dbReference>
<protein>
    <submittedName>
        <fullName evidence="4">Peptidase S41</fullName>
    </submittedName>
</protein>
<dbReference type="RefSeq" id="WP_169943278.1">
    <property type="nucleotide sequence ID" value="NZ_CP053015.1"/>
</dbReference>
<feature type="region of interest" description="Disordered" evidence="1">
    <location>
        <begin position="25"/>
        <end position="45"/>
    </location>
</feature>
<organism evidence="4 5">
    <name type="scientific">Sphingomonas lacunae</name>
    <dbReference type="NCBI Taxonomy" id="2698828"/>
    <lineage>
        <taxon>Bacteria</taxon>
        <taxon>Pseudomonadati</taxon>
        <taxon>Pseudomonadota</taxon>
        <taxon>Alphaproteobacteria</taxon>
        <taxon>Sphingomonadales</taxon>
        <taxon>Sphingomonadaceae</taxon>
        <taxon>Sphingomonas</taxon>
    </lineage>
</organism>
<gene>
    <name evidence="4" type="ORF">GV829_00185</name>
</gene>
<dbReference type="GO" id="GO:0006508">
    <property type="term" value="P:proteolysis"/>
    <property type="evidence" value="ECO:0007669"/>
    <property type="project" value="InterPro"/>
</dbReference>
<dbReference type="SUPFAM" id="SSF52096">
    <property type="entry name" value="ClpP/crotonase"/>
    <property type="match status" value="1"/>
</dbReference>
<dbReference type="GO" id="GO:0004175">
    <property type="term" value="F:endopeptidase activity"/>
    <property type="evidence" value="ECO:0007669"/>
    <property type="project" value="TreeGrafter"/>
</dbReference>
<dbReference type="SMART" id="SM00245">
    <property type="entry name" value="TSPc"/>
    <property type="match status" value="1"/>
</dbReference>
<evidence type="ECO:0000256" key="1">
    <source>
        <dbReference type="SAM" id="MobiDB-lite"/>
    </source>
</evidence>
<proteinExistence type="predicted"/>
<evidence type="ECO:0000313" key="4">
    <source>
        <dbReference type="EMBL" id="QJQ31066.1"/>
    </source>
</evidence>
<dbReference type="InterPro" id="IPR029045">
    <property type="entry name" value="ClpP/crotonase-like_dom_sf"/>
</dbReference>
<name>A0A6M4AQT7_9SPHN</name>
<dbReference type="GO" id="GO:0030288">
    <property type="term" value="C:outer membrane-bounded periplasmic space"/>
    <property type="evidence" value="ECO:0007669"/>
    <property type="project" value="TreeGrafter"/>
</dbReference>
<dbReference type="KEGG" id="slan:GV829_00185"/>
<feature type="domain" description="PDZ" evidence="3">
    <location>
        <begin position="110"/>
        <end position="159"/>
    </location>
</feature>